<evidence type="ECO:0000313" key="2">
    <source>
        <dbReference type="Proteomes" id="UP000317778"/>
    </source>
</evidence>
<dbReference type="EMBL" id="NJBO01000002">
    <property type="protein sequence ID" value="TKJ43828.1"/>
    <property type="molecule type" value="Genomic_DNA"/>
</dbReference>
<comment type="caution">
    <text evidence="1">The sequence shown here is derived from an EMBL/GenBank/DDBJ whole genome shotgun (WGS) entry which is preliminary data.</text>
</comment>
<proteinExistence type="predicted"/>
<dbReference type="Gene3D" id="3.40.50.300">
    <property type="entry name" value="P-loop containing nucleotide triphosphate hydrolases"/>
    <property type="match status" value="1"/>
</dbReference>
<dbReference type="InterPro" id="IPR027417">
    <property type="entry name" value="P-loop_NTPase"/>
</dbReference>
<dbReference type="PANTHER" id="PTHR42869:SF1">
    <property type="entry name" value="SLL0572 PROTEIN"/>
    <property type="match status" value="1"/>
</dbReference>
<dbReference type="Gene3D" id="3.40.50.720">
    <property type="entry name" value="NAD(P)-binding Rossmann-like Domain"/>
    <property type="match status" value="1"/>
</dbReference>
<dbReference type="PANTHER" id="PTHR42869">
    <property type="entry name" value="SLL0572 PROTEIN"/>
    <property type="match status" value="1"/>
</dbReference>
<dbReference type="AlphaFoldDB" id="A0A532V9H9"/>
<name>A0A532V9H9_UNCT6</name>
<protein>
    <submittedName>
        <fullName evidence="1">GTPase</fullName>
    </submittedName>
</protein>
<organism evidence="1 2">
    <name type="scientific">candidate division TA06 bacterium B3_TA06</name>
    <dbReference type="NCBI Taxonomy" id="2012487"/>
    <lineage>
        <taxon>Bacteria</taxon>
        <taxon>Bacteria division TA06</taxon>
    </lineage>
</organism>
<sequence>MRKRVIIMGAAGRDFHNFNVCYRNNENYEVVAFTATQIPEIEGRRYPSSLAGSLYPEGIGIEAEERLVDLIKKYDVDEVVFAYSDVSHEYVMDRASTVLAAGADFRLMGPKSTMLSSKLPVISVCAVRTGAGKSQTSRAVAKILVKYEIRYAAVRHPMPYGDLAAQAVQRFDTIEDMDRHNCTVEEREEYEPHIRAGSTVFAGVDYGAILSECEKEFQLVIWDGGNNDIPFYRPDLAIVLADPLRAGHEQTYYPGAVNFRMADMILINKIGSATPEQIAEVEEAANRLNPKARIIRSASPVKVEDESLIRGKRVVVVEDGPTLTHGGMKIGAGTIAAKKFGAAEIVDPIPYAKGRIKETIERYNQTAPLLPALGYGPEQLHDMKASIDAVPADTVVIGTPIDLRKVIEIAKPSTRVYYDLDDAVLPELEAVVAKLLRERGLIA</sequence>
<gene>
    <name evidence="1" type="ORF">CEE36_01545</name>
</gene>
<reference evidence="1 2" key="1">
    <citation type="submission" date="2017-06" db="EMBL/GenBank/DDBJ databases">
        <title>Novel microbial phyla capable of carbon fixation and sulfur reduction in deep-sea sediments.</title>
        <authorList>
            <person name="Huang J."/>
            <person name="Baker B."/>
            <person name="Wang Y."/>
        </authorList>
    </citation>
    <scope>NUCLEOTIDE SEQUENCE [LARGE SCALE GENOMIC DNA]</scope>
    <source>
        <strain evidence="1">B3_TA06</strain>
    </source>
</reference>
<dbReference type="InterPro" id="IPR053199">
    <property type="entry name" value="cDPG_synthetase-like"/>
</dbReference>
<accession>A0A532V9H9</accession>
<dbReference type="Proteomes" id="UP000317778">
    <property type="component" value="Unassembled WGS sequence"/>
</dbReference>
<dbReference type="SUPFAM" id="SSF52540">
    <property type="entry name" value="P-loop containing nucleoside triphosphate hydrolases"/>
    <property type="match status" value="1"/>
</dbReference>
<evidence type="ECO:0000313" key="1">
    <source>
        <dbReference type="EMBL" id="TKJ43828.1"/>
    </source>
</evidence>